<organism evidence="8 9">
    <name type="scientific">Rhodococcus opacus</name>
    <name type="common">Nocardia opaca</name>
    <dbReference type="NCBI Taxonomy" id="37919"/>
    <lineage>
        <taxon>Bacteria</taxon>
        <taxon>Bacillati</taxon>
        <taxon>Actinomycetota</taxon>
        <taxon>Actinomycetes</taxon>
        <taxon>Mycobacteriales</taxon>
        <taxon>Nocardiaceae</taxon>
        <taxon>Rhodococcus</taxon>
    </lineage>
</organism>
<dbReference type="EMBL" id="CP008947">
    <property type="protein sequence ID" value="AII05694.1"/>
    <property type="molecule type" value="Genomic_DNA"/>
</dbReference>
<evidence type="ECO:0000256" key="7">
    <source>
        <dbReference type="ARBA" id="ARBA00023033"/>
    </source>
</evidence>
<reference evidence="8 9" key="1">
    <citation type="submission" date="2014-07" db="EMBL/GenBank/DDBJ databases">
        <title>Genome Sequence of Rhodococcus opacus Strain R7, a Biodegrader of Mono- and Polycyclic Aromatic Hydrocarbons.</title>
        <authorList>
            <person name="Di Gennaro P."/>
            <person name="Zampolli J."/>
            <person name="Presti I."/>
            <person name="Cappelletti M."/>
            <person name="D'Ursi P."/>
            <person name="Orro A."/>
            <person name="Mezzelani A."/>
            <person name="Milanesi L."/>
        </authorList>
    </citation>
    <scope>NUCLEOTIDE SEQUENCE [LARGE SCALE GENOMIC DNA]</scope>
    <source>
        <strain evidence="8 9">R7</strain>
    </source>
</reference>
<evidence type="ECO:0000256" key="4">
    <source>
        <dbReference type="ARBA" id="ARBA00022827"/>
    </source>
</evidence>
<dbReference type="PANTHER" id="PTHR43098">
    <property type="entry name" value="L-ORNITHINE N(5)-MONOOXYGENASE-RELATED"/>
    <property type="match status" value="1"/>
</dbReference>
<dbReference type="Proteomes" id="UP000028488">
    <property type="component" value="Chromosome"/>
</dbReference>
<keyword evidence="6" id="KW-0560">Oxidoreductase</keyword>
<evidence type="ECO:0000256" key="6">
    <source>
        <dbReference type="ARBA" id="ARBA00023002"/>
    </source>
</evidence>
<evidence type="ECO:0000256" key="5">
    <source>
        <dbReference type="ARBA" id="ARBA00022857"/>
    </source>
</evidence>
<dbReference type="AlphaFoldDB" id="A0A076EQI6"/>
<sequence length="556" mass="61310">MTDANAFERTSTVPAPDFDAIVIGAGFAGLYALHKLRDQMGLRVQVFEAGDGVGGTWYWNQYPGARCDIESLHYSYSFSAELQQDWEWSEKYASQPEILRYLNHVADRFELRKDIAFETRVTSAVWDEEGTRWQVGTQDGGTVTAQYLISGAGNLSVPKKPEFDGIDDFAGDVYLTGKWPHEGVDFTGKNVAIIGTGSSGIQAITEIAKEAKHLTVFQRTPNYASPLGNEPLNPDRVREVKANYPQVREDSRNTRGGIPYPDPLPSALAVTPEERRRVFDECWSEGGFRFFLGTFGDILVDKAANDTIAEYVREQIRQRVSDPTVAAKLTPTDYPYGTKRPPYETSYYETFNRDNVTLVDVADAPIVSVTETGVRTTEAEYDFDVIILATGFDAMTGPLLEMGIVGRDGQTLADKWADGPHTYLGLSVHGFPNLFLITGPQSPSVLYNMPLAIEDHVDFVADAIETLKHGGLDTIEPTADAETGWVAHANEIAQHTLLPETDSWWMGANIPGKPRVCLVYLGGADVYRGICADVVAKDYEGFTLSAERERASAQVG</sequence>
<dbReference type="InterPro" id="IPR036188">
    <property type="entry name" value="FAD/NAD-bd_sf"/>
</dbReference>
<dbReference type="InterPro" id="IPR050775">
    <property type="entry name" value="FAD-binding_Monooxygenases"/>
</dbReference>
<dbReference type="GO" id="GO:0016709">
    <property type="term" value="F:oxidoreductase activity, acting on paired donors, with incorporation or reduction of molecular oxygen, NAD(P)H as one donor, and incorporation of one atom of oxygen"/>
    <property type="evidence" value="ECO:0007669"/>
    <property type="project" value="UniProtKB-ARBA"/>
</dbReference>
<dbReference type="Pfam" id="PF13738">
    <property type="entry name" value="Pyr_redox_3"/>
    <property type="match status" value="1"/>
</dbReference>
<keyword evidence="3" id="KW-0285">Flavoprotein</keyword>
<gene>
    <name evidence="8" type="ORF">EP51_14125</name>
</gene>
<accession>A0A076EQI6</accession>
<dbReference type="eggNOG" id="COG2072">
    <property type="taxonomic scope" value="Bacteria"/>
</dbReference>
<dbReference type="PANTHER" id="PTHR43098:SF3">
    <property type="entry name" value="L-ORNITHINE N(5)-MONOOXYGENASE-RELATED"/>
    <property type="match status" value="1"/>
</dbReference>
<evidence type="ECO:0000256" key="3">
    <source>
        <dbReference type="ARBA" id="ARBA00022630"/>
    </source>
</evidence>
<evidence type="ECO:0000256" key="2">
    <source>
        <dbReference type="ARBA" id="ARBA00010139"/>
    </source>
</evidence>
<proteinExistence type="inferred from homology"/>
<comment type="similarity">
    <text evidence="2">Belongs to the FAD-binding monooxygenase family.</text>
</comment>
<comment type="cofactor">
    <cofactor evidence="1">
        <name>FAD</name>
        <dbReference type="ChEBI" id="CHEBI:57692"/>
    </cofactor>
</comment>
<evidence type="ECO:0000313" key="8">
    <source>
        <dbReference type="EMBL" id="AII05694.1"/>
    </source>
</evidence>
<evidence type="ECO:0000256" key="1">
    <source>
        <dbReference type="ARBA" id="ARBA00001974"/>
    </source>
</evidence>
<evidence type="ECO:0000313" key="9">
    <source>
        <dbReference type="Proteomes" id="UP000028488"/>
    </source>
</evidence>
<dbReference type="RefSeq" id="WP_128639623.1">
    <property type="nucleotide sequence ID" value="NZ_CP008947.1"/>
</dbReference>
<keyword evidence="5" id="KW-0521">NADP</keyword>
<dbReference type="SUPFAM" id="SSF51905">
    <property type="entry name" value="FAD/NAD(P)-binding domain"/>
    <property type="match status" value="2"/>
</dbReference>
<keyword evidence="7 8" id="KW-0503">Monooxygenase</keyword>
<protein>
    <submittedName>
        <fullName evidence="8">Cyclohexanone monooxygenase</fullName>
    </submittedName>
</protein>
<dbReference type="Gene3D" id="3.50.50.60">
    <property type="entry name" value="FAD/NAD(P)-binding domain"/>
    <property type="match status" value="2"/>
</dbReference>
<keyword evidence="4" id="KW-0274">FAD</keyword>
<name>A0A076EQI6_RHOOP</name>